<name>A0A6A5QMV3_AMPQU</name>
<dbReference type="Gene3D" id="1.10.150.240">
    <property type="entry name" value="Putative phosphatase, domain 2"/>
    <property type="match status" value="1"/>
</dbReference>
<dbReference type="AlphaFoldDB" id="A0A6A5QMV3"/>
<dbReference type="Proteomes" id="UP000800096">
    <property type="component" value="Unassembled WGS sequence"/>
</dbReference>
<proteinExistence type="predicted"/>
<reference evidence="1" key="1">
    <citation type="journal article" date="2020" name="Stud. Mycol.">
        <title>101 Dothideomycetes genomes: a test case for predicting lifestyles and emergence of pathogens.</title>
        <authorList>
            <person name="Haridas S."/>
            <person name="Albert R."/>
            <person name="Binder M."/>
            <person name="Bloem J."/>
            <person name="Labutti K."/>
            <person name="Salamov A."/>
            <person name="Andreopoulos B."/>
            <person name="Baker S."/>
            <person name="Barry K."/>
            <person name="Bills G."/>
            <person name="Bluhm B."/>
            <person name="Cannon C."/>
            <person name="Castanera R."/>
            <person name="Culley D."/>
            <person name="Daum C."/>
            <person name="Ezra D."/>
            <person name="Gonzalez J."/>
            <person name="Henrissat B."/>
            <person name="Kuo A."/>
            <person name="Liang C."/>
            <person name="Lipzen A."/>
            <person name="Lutzoni F."/>
            <person name="Magnuson J."/>
            <person name="Mondo S."/>
            <person name="Nolan M."/>
            <person name="Ohm R."/>
            <person name="Pangilinan J."/>
            <person name="Park H.-J."/>
            <person name="Ramirez L."/>
            <person name="Alfaro M."/>
            <person name="Sun H."/>
            <person name="Tritt A."/>
            <person name="Yoshinaga Y."/>
            <person name="Zwiers L.-H."/>
            <person name="Turgeon B."/>
            <person name="Goodwin S."/>
            <person name="Spatafora J."/>
            <person name="Crous P."/>
            <person name="Grigoriev I."/>
        </authorList>
    </citation>
    <scope>NUCLEOTIDE SEQUENCE</scope>
    <source>
        <strain evidence="1">HMLAC05119</strain>
    </source>
</reference>
<dbReference type="PANTHER" id="PTHR43611">
    <property type="entry name" value="ALPHA-D-GLUCOSE 1-PHOSPHATE PHOSPHATASE"/>
    <property type="match status" value="1"/>
</dbReference>
<dbReference type="PANTHER" id="PTHR43611:SF3">
    <property type="entry name" value="FLAVIN MONONUCLEOTIDE HYDROLASE 1, CHLOROPLATIC"/>
    <property type="match status" value="1"/>
</dbReference>
<dbReference type="EMBL" id="ML979135">
    <property type="protein sequence ID" value="KAF1916682.1"/>
    <property type="molecule type" value="Genomic_DNA"/>
</dbReference>
<keyword evidence="2" id="KW-1185">Reference proteome</keyword>
<dbReference type="InterPro" id="IPR023214">
    <property type="entry name" value="HAD_sf"/>
</dbReference>
<evidence type="ECO:0008006" key="3">
    <source>
        <dbReference type="Google" id="ProtNLM"/>
    </source>
</evidence>
<dbReference type="InterPro" id="IPR023198">
    <property type="entry name" value="PGP-like_dom2"/>
</dbReference>
<accession>A0A6A5QMV3</accession>
<dbReference type="OrthoDB" id="2012566at2759"/>
<protein>
    <recommendedName>
        <fullName evidence="3">HAD-like domain-containing protein</fullName>
    </recommendedName>
</protein>
<organism evidence="1 2">
    <name type="scientific">Ampelomyces quisqualis</name>
    <name type="common">Powdery mildew agent</name>
    <dbReference type="NCBI Taxonomy" id="50730"/>
    <lineage>
        <taxon>Eukaryota</taxon>
        <taxon>Fungi</taxon>
        <taxon>Dikarya</taxon>
        <taxon>Ascomycota</taxon>
        <taxon>Pezizomycotina</taxon>
        <taxon>Dothideomycetes</taxon>
        <taxon>Pleosporomycetidae</taxon>
        <taxon>Pleosporales</taxon>
        <taxon>Pleosporineae</taxon>
        <taxon>Phaeosphaeriaceae</taxon>
        <taxon>Ampelomyces</taxon>
    </lineage>
</organism>
<dbReference type="Gene3D" id="3.40.50.1000">
    <property type="entry name" value="HAD superfamily/HAD-like"/>
    <property type="match status" value="2"/>
</dbReference>
<evidence type="ECO:0000313" key="2">
    <source>
        <dbReference type="Proteomes" id="UP000800096"/>
    </source>
</evidence>
<sequence>MYFQAQPRILILDLGDVLFHWTTSALTALSPSTFHAVVLSPTWGELECGNISEDVALKLIGEELSLDPEKIREAISQCRKTLSVDLDLIADLAKLKEEMKGTLKIYAMTNIARDDFTRLKATLSGWSLFDGEYTHVLERLDSPNPKSAIFVDDKVVNVTAAQSFGMQGIVFESAGALMRELRNLLFDPVMRARQYMAAHAHEHHSQLEDGKQIRDSFSQFLIYDELHDVSIISLSPATASAMEIRKEITHATTEAKTWNYFIGPPWGTTSTFPDDVDDTAYALLSFSPPAASANPILDRFLVNRHSRDGLVQIYFDKTRPRVCPTVLVNVVRVFYHYKRGSDVRKELQHVGNVLLNRGYVNGAAQYLSAEPFLFFFARLVEANPDEGEIQYLRAPLMLRLRERVGRHDDSFAVATRVLACQAMGVWAESDVSYLKKLQEADGG</sequence>
<gene>
    <name evidence="1" type="ORF">BDU57DRAFT_587612</name>
</gene>
<dbReference type="SUPFAM" id="SSF56784">
    <property type="entry name" value="HAD-like"/>
    <property type="match status" value="1"/>
</dbReference>
<evidence type="ECO:0000313" key="1">
    <source>
        <dbReference type="EMBL" id="KAF1916682.1"/>
    </source>
</evidence>
<dbReference type="InterPro" id="IPR036412">
    <property type="entry name" value="HAD-like_sf"/>
</dbReference>